<comment type="function">
    <text evidence="10 11">Involved in cell wall formation. Catalyzes the final step in the synthesis of UDP-N-acetylmuramoyl-pentapeptide, the precursor of murein.</text>
</comment>
<feature type="domain" description="Mur ligase N-terminal catalytic" evidence="13">
    <location>
        <begin position="30"/>
        <end position="101"/>
    </location>
</feature>
<dbReference type="SUPFAM" id="SSF53244">
    <property type="entry name" value="MurD-like peptide ligases, peptide-binding domain"/>
    <property type="match status" value="1"/>
</dbReference>
<dbReference type="InterPro" id="IPR005863">
    <property type="entry name" value="UDP-N-AcMur_synth"/>
</dbReference>
<evidence type="ECO:0000256" key="8">
    <source>
        <dbReference type="ARBA" id="ARBA00023306"/>
    </source>
</evidence>
<comment type="subcellular location">
    <subcellularLocation>
        <location evidence="10 11">Cytoplasm</location>
    </subcellularLocation>
</comment>
<dbReference type="EC" id="6.3.2.10" evidence="10 11"/>
<dbReference type="SUPFAM" id="SSF63418">
    <property type="entry name" value="MurE/MurF N-terminal domain"/>
    <property type="match status" value="1"/>
</dbReference>
<proteinExistence type="inferred from homology"/>
<dbReference type="GO" id="GO:0008360">
    <property type="term" value="P:regulation of cell shape"/>
    <property type="evidence" value="ECO:0007669"/>
    <property type="project" value="UniProtKB-KW"/>
</dbReference>
<evidence type="ECO:0000259" key="14">
    <source>
        <dbReference type="Pfam" id="PF02875"/>
    </source>
</evidence>
<keyword evidence="4 10" id="KW-0547">Nucleotide-binding</keyword>
<evidence type="ECO:0000256" key="6">
    <source>
        <dbReference type="ARBA" id="ARBA00022960"/>
    </source>
</evidence>
<protein>
    <recommendedName>
        <fullName evidence="10 11">UDP-N-acetylmuramoyl-tripeptide--D-alanyl-D-alanine ligase</fullName>
        <ecNumber evidence="10 11">6.3.2.10</ecNumber>
    </recommendedName>
    <alternativeName>
        <fullName evidence="10">D-alanyl-D-alanine-adding enzyme</fullName>
    </alternativeName>
</protein>
<dbReference type="GO" id="GO:0047480">
    <property type="term" value="F:UDP-N-acetylmuramoyl-tripeptide-D-alanyl-D-alanine ligase activity"/>
    <property type="evidence" value="ECO:0007669"/>
    <property type="project" value="UniProtKB-UniRule"/>
</dbReference>
<dbReference type="GO" id="GO:0051301">
    <property type="term" value="P:cell division"/>
    <property type="evidence" value="ECO:0007669"/>
    <property type="project" value="UniProtKB-KW"/>
</dbReference>
<evidence type="ECO:0000256" key="10">
    <source>
        <dbReference type="HAMAP-Rule" id="MF_02019"/>
    </source>
</evidence>
<dbReference type="Gene3D" id="3.40.1190.10">
    <property type="entry name" value="Mur-like, catalytic domain"/>
    <property type="match status" value="1"/>
</dbReference>
<evidence type="ECO:0000256" key="12">
    <source>
        <dbReference type="SAM" id="MobiDB-lite"/>
    </source>
</evidence>
<comment type="catalytic activity">
    <reaction evidence="10 11">
        <text>D-alanyl-D-alanine + UDP-N-acetyl-alpha-D-muramoyl-L-alanyl-gamma-D-glutamyl-meso-2,6-diaminopimelate + ATP = UDP-N-acetyl-alpha-D-muramoyl-L-alanyl-gamma-D-glutamyl-meso-2,6-diaminopimeloyl-D-alanyl-D-alanine + ADP + phosphate + H(+)</text>
        <dbReference type="Rhea" id="RHEA:28374"/>
        <dbReference type="ChEBI" id="CHEBI:15378"/>
        <dbReference type="ChEBI" id="CHEBI:30616"/>
        <dbReference type="ChEBI" id="CHEBI:43474"/>
        <dbReference type="ChEBI" id="CHEBI:57822"/>
        <dbReference type="ChEBI" id="CHEBI:61386"/>
        <dbReference type="ChEBI" id="CHEBI:83905"/>
        <dbReference type="ChEBI" id="CHEBI:456216"/>
        <dbReference type="EC" id="6.3.2.10"/>
    </reaction>
</comment>
<evidence type="ECO:0000313" key="16">
    <source>
        <dbReference type="EMBL" id="PEN16517.1"/>
    </source>
</evidence>
<gene>
    <name evidence="10" type="primary">murF</name>
    <name evidence="16" type="ORF">CRM92_00265</name>
</gene>
<keyword evidence="6 10" id="KW-0133">Cell shape</keyword>
<name>A0A2A8D6V7_9MICC</name>
<dbReference type="SUPFAM" id="SSF53623">
    <property type="entry name" value="MurD-like peptide ligases, catalytic domain"/>
    <property type="match status" value="1"/>
</dbReference>
<dbReference type="GO" id="GO:0005737">
    <property type="term" value="C:cytoplasm"/>
    <property type="evidence" value="ECO:0007669"/>
    <property type="project" value="UniProtKB-SubCell"/>
</dbReference>
<dbReference type="Gene3D" id="3.90.190.20">
    <property type="entry name" value="Mur ligase, C-terminal domain"/>
    <property type="match status" value="1"/>
</dbReference>
<evidence type="ECO:0000256" key="3">
    <source>
        <dbReference type="ARBA" id="ARBA00022618"/>
    </source>
</evidence>
<feature type="domain" description="Mur ligase C-terminal" evidence="14">
    <location>
        <begin position="334"/>
        <end position="462"/>
    </location>
</feature>
<dbReference type="InterPro" id="IPR004101">
    <property type="entry name" value="Mur_ligase_C"/>
</dbReference>
<keyword evidence="5 10" id="KW-0067">ATP-binding</keyword>
<evidence type="ECO:0000259" key="15">
    <source>
        <dbReference type="Pfam" id="PF08245"/>
    </source>
</evidence>
<sequence length="535" mass="56413">MIKLSAAEIITATGGSPLGLARRESELGATFATTDSREVIPGTLFVAKPGEVTDGHNFVSGAFDKGAVLALVERPVKDERGILYPSIQVDDVVLAMGKIAQYAVEKMRSLGDLTVIGITGSAGKTTTKDLLAAILSSQGETIAPVGSYNGEVGVPLTVFRADESTRYLVIEMGADHVGNIEYLANIVHPDHGVILKVGTAHAGEFGGVDNIERTKGELAEGIHTGGTLVLNADDERVARMSARASVPVTYFGVGEKPQYERYTAALGLHTNDAGCPEFTLRLPDASEYEISSKLIGEHHVCNILAAATVAYNAGVPGDAIAYALNNTGALSKWRMARTDRADGVTVINDAYNANPESMTAALRTLAQLGRGAKPRRTWAVLGAMLELGEASLEEHDRLGRLVVRMNISKFIAVGNEAKPAYNAAHLEGSWGNEATWVETPQEALNILRAELRSGDIVLFKSSNGAKLGSLGDEVAFCTETFGEAQEQAPGWLSAGDFVEVTDLTGAALSTVSTGSSAGQTSTTALDRSHLHEGTH</sequence>
<keyword evidence="7 10" id="KW-0573">Peptidoglycan synthesis</keyword>
<feature type="compositionally biased region" description="Low complexity" evidence="12">
    <location>
        <begin position="511"/>
        <end position="524"/>
    </location>
</feature>
<keyword evidence="3 10" id="KW-0132">Cell division</keyword>
<dbReference type="InterPro" id="IPR013221">
    <property type="entry name" value="Mur_ligase_cen"/>
</dbReference>
<feature type="domain" description="Mur ligase central" evidence="15">
    <location>
        <begin position="118"/>
        <end position="310"/>
    </location>
</feature>
<evidence type="ECO:0000256" key="1">
    <source>
        <dbReference type="ARBA" id="ARBA00022490"/>
    </source>
</evidence>
<dbReference type="PANTHER" id="PTHR43024:SF1">
    <property type="entry name" value="UDP-N-ACETYLMURAMOYL-TRIPEPTIDE--D-ALANYL-D-ALANINE LIGASE"/>
    <property type="match status" value="1"/>
</dbReference>
<dbReference type="NCBIfam" id="TIGR01143">
    <property type="entry name" value="murF"/>
    <property type="match status" value="1"/>
</dbReference>
<evidence type="ECO:0000313" key="17">
    <source>
        <dbReference type="Proteomes" id="UP000219947"/>
    </source>
</evidence>
<dbReference type="Gene3D" id="3.40.1390.10">
    <property type="entry name" value="MurE/MurF, N-terminal domain"/>
    <property type="match status" value="1"/>
</dbReference>
<evidence type="ECO:0000256" key="11">
    <source>
        <dbReference type="RuleBase" id="RU004136"/>
    </source>
</evidence>
<dbReference type="InterPro" id="IPR000713">
    <property type="entry name" value="Mur_ligase_N"/>
</dbReference>
<dbReference type="Proteomes" id="UP000219947">
    <property type="component" value="Unassembled WGS sequence"/>
</dbReference>
<dbReference type="GO" id="GO:0005524">
    <property type="term" value="F:ATP binding"/>
    <property type="evidence" value="ECO:0007669"/>
    <property type="project" value="UniProtKB-UniRule"/>
</dbReference>
<reference evidence="16" key="1">
    <citation type="submission" date="2017-10" db="EMBL/GenBank/DDBJ databases">
        <title>Kefir isolates.</title>
        <authorList>
            <person name="Kim Y."/>
            <person name="Blasche S."/>
        </authorList>
    </citation>
    <scope>NUCLEOTIDE SEQUENCE [LARGE SCALE GENOMIC DNA]</scope>
    <source>
        <strain evidence="16">OG2-2</strain>
    </source>
</reference>
<dbReference type="InterPro" id="IPR051046">
    <property type="entry name" value="MurCDEF_CellWall_CoF430Synth"/>
</dbReference>
<organism evidence="16 17">
    <name type="scientific">Rothia dentocariosa</name>
    <dbReference type="NCBI Taxonomy" id="2047"/>
    <lineage>
        <taxon>Bacteria</taxon>
        <taxon>Bacillati</taxon>
        <taxon>Actinomycetota</taxon>
        <taxon>Actinomycetes</taxon>
        <taxon>Micrococcales</taxon>
        <taxon>Micrococcaceae</taxon>
        <taxon>Rothia</taxon>
    </lineage>
</organism>
<feature type="compositionally biased region" description="Basic and acidic residues" evidence="12">
    <location>
        <begin position="526"/>
        <end position="535"/>
    </location>
</feature>
<dbReference type="AlphaFoldDB" id="A0A2A8D6V7"/>
<accession>A0A2A8D6V7</accession>
<keyword evidence="2 10" id="KW-0436">Ligase</keyword>
<dbReference type="PANTHER" id="PTHR43024">
    <property type="entry name" value="UDP-N-ACETYLMURAMOYL-TRIPEPTIDE--D-ALANYL-D-ALANINE LIGASE"/>
    <property type="match status" value="1"/>
</dbReference>
<dbReference type="RefSeq" id="WP_098042145.1">
    <property type="nucleotide sequence ID" value="NZ_CAURLQ010000003.1"/>
</dbReference>
<comment type="caution">
    <text evidence="16">The sequence shown here is derived from an EMBL/GenBank/DDBJ whole genome shotgun (WGS) entry which is preliminary data.</text>
</comment>
<evidence type="ECO:0000256" key="5">
    <source>
        <dbReference type="ARBA" id="ARBA00022840"/>
    </source>
</evidence>
<comment type="similarity">
    <text evidence="10">Belongs to the MurCDEF family. MurF subfamily.</text>
</comment>
<dbReference type="InterPro" id="IPR035911">
    <property type="entry name" value="MurE/MurF_N"/>
</dbReference>
<feature type="binding site" evidence="10">
    <location>
        <begin position="120"/>
        <end position="126"/>
    </location>
    <ligand>
        <name>ATP</name>
        <dbReference type="ChEBI" id="CHEBI:30616"/>
    </ligand>
</feature>
<dbReference type="InterPro" id="IPR036565">
    <property type="entry name" value="Mur-like_cat_sf"/>
</dbReference>
<evidence type="ECO:0000256" key="2">
    <source>
        <dbReference type="ARBA" id="ARBA00022598"/>
    </source>
</evidence>
<dbReference type="GO" id="GO:0009252">
    <property type="term" value="P:peptidoglycan biosynthetic process"/>
    <property type="evidence" value="ECO:0007669"/>
    <property type="project" value="UniProtKB-UniRule"/>
</dbReference>
<dbReference type="EMBL" id="PDEV01000001">
    <property type="protein sequence ID" value="PEN16517.1"/>
    <property type="molecule type" value="Genomic_DNA"/>
</dbReference>
<comment type="pathway">
    <text evidence="10 11">Cell wall biogenesis; peptidoglycan biosynthesis.</text>
</comment>
<keyword evidence="1 10" id="KW-0963">Cytoplasm</keyword>
<evidence type="ECO:0000259" key="13">
    <source>
        <dbReference type="Pfam" id="PF01225"/>
    </source>
</evidence>
<evidence type="ECO:0000256" key="9">
    <source>
        <dbReference type="ARBA" id="ARBA00023316"/>
    </source>
</evidence>
<dbReference type="HAMAP" id="MF_02019">
    <property type="entry name" value="MurF"/>
    <property type="match status" value="1"/>
</dbReference>
<keyword evidence="8 10" id="KW-0131">Cell cycle</keyword>
<dbReference type="InterPro" id="IPR036615">
    <property type="entry name" value="Mur_ligase_C_dom_sf"/>
</dbReference>
<dbReference type="Pfam" id="PF01225">
    <property type="entry name" value="Mur_ligase"/>
    <property type="match status" value="1"/>
</dbReference>
<dbReference type="UniPathway" id="UPA00219"/>
<dbReference type="Pfam" id="PF02875">
    <property type="entry name" value="Mur_ligase_C"/>
    <property type="match status" value="1"/>
</dbReference>
<evidence type="ECO:0000256" key="7">
    <source>
        <dbReference type="ARBA" id="ARBA00022984"/>
    </source>
</evidence>
<evidence type="ECO:0000256" key="4">
    <source>
        <dbReference type="ARBA" id="ARBA00022741"/>
    </source>
</evidence>
<keyword evidence="17" id="KW-1185">Reference proteome</keyword>
<dbReference type="Pfam" id="PF08245">
    <property type="entry name" value="Mur_ligase_M"/>
    <property type="match status" value="1"/>
</dbReference>
<dbReference type="GO" id="GO:0008766">
    <property type="term" value="F:UDP-N-acetylmuramoylalanyl-D-glutamyl-2,6-diaminopimelate-D-alanyl-D-alanine ligase activity"/>
    <property type="evidence" value="ECO:0007669"/>
    <property type="project" value="RHEA"/>
</dbReference>
<keyword evidence="9 10" id="KW-0961">Cell wall biogenesis/degradation</keyword>
<dbReference type="GO" id="GO:0071555">
    <property type="term" value="P:cell wall organization"/>
    <property type="evidence" value="ECO:0007669"/>
    <property type="project" value="UniProtKB-KW"/>
</dbReference>
<feature type="region of interest" description="Disordered" evidence="12">
    <location>
        <begin position="511"/>
        <end position="535"/>
    </location>
</feature>